<dbReference type="PANTHER" id="PTHR30466">
    <property type="entry name" value="FLAVIN REDUCTASE"/>
    <property type="match status" value="1"/>
</dbReference>
<dbReference type="InterPro" id="IPR002563">
    <property type="entry name" value="Flavin_Rdtase-like_dom"/>
</dbReference>
<dbReference type="InterPro" id="IPR012349">
    <property type="entry name" value="Split_barrel_FMN-bd"/>
</dbReference>
<dbReference type="Gene3D" id="2.30.110.10">
    <property type="entry name" value="Electron Transport, Fmn-binding Protein, Chain A"/>
    <property type="match status" value="1"/>
</dbReference>
<dbReference type="GO" id="GO:0042602">
    <property type="term" value="F:riboflavin reductase (NADPH) activity"/>
    <property type="evidence" value="ECO:0007669"/>
    <property type="project" value="TreeGrafter"/>
</dbReference>
<dbReference type="HOGENOM" id="CLU_059021_4_2_9"/>
<keyword evidence="5" id="KW-1185">Reference proteome</keyword>
<proteinExistence type="inferred from homology"/>
<reference evidence="5" key="1">
    <citation type="submission" date="2011-12" db="EMBL/GenBank/DDBJ databases">
        <title>The complete genome of chromosome of Sulfobacillus acidophilus DSM 10332.</title>
        <authorList>
            <person name="Lucas S."/>
            <person name="Han J."/>
            <person name="Lapidus A."/>
            <person name="Bruce D."/>
            <person name="Goodwin L."/>
            <person name="Pitluck S."/>
            <person name="Peters L."/>
            <person name="Kyrpides N."/>
            <person name="Mavromatis K."/>
            <person name="Ivanova N."/>
            <person name="Mikhailova N."/>
            <person name="Chertkov O."/>
            <person name="Saunders E."/>
            <person name="Detter J.C."/>
            <person name="Tapia R."/>
            <person name="Han C."/>
            <person name="Land M."/>
            <person name="Hauser L."/>
            <person name="Markowitz V."/>
            <person name="Cheng J.-F."/>
            <person name="Hugenholtz P."/>
            <person name="Woyke T."/>
            <person name="Wu D."/>
            <person name="Pukall R."/>
            <person name="Gehrich-Schroeter G."/>
            <person name="Schneider S."/>
            <person name="Klenk H.-P."/>
            <person name="Eisen J.A."/>
        </authorList>
    </citation>
    <scope>NUCLEOTIDE SEQUENCE [LARGE SCALE GENOMIC DNA]</scope>
    <source>
        <strain evidence="5">ATCC 700253 / DSM 10332 / NAL</strain>
    </source>
</reference>
<gene>
    <name evidence="4" type="ordered locus">Sulac_0406</name>
</gene>
<name>G8TY63_SULAD</name>
<dbReference type="SUPFAM" id="SSF50475">
    <property type="entry name" value="FMN-binding split barrel"/>
    <property type="match status" value="1"/>
</dbReference>
<dbReference type="EMBL" id="CP003179">
    <property type="protein sequence ID" value="AEW03970.1"/>
    <property type="molecule type" value="Genomic_DNA"/>
</dbReference>
<dbReference type="Pfam" id="PF01613">
    <property type="entry name" value="Flavin_Reduct"/>
    <property type="match status" value="1"/>
</dbReference>
<dbReference type="PANTHER" id="PTHR30466:SF11">
    <property type="entry name" value="FLAVIN-DEPENDENT MONOOXYGENASE, REDUCTASE SUBUNIT HSAB"/>
    <property type="match status" value="1"/>
</dbReference>
<reference evidence="4 5" key="2">
    <citation type="journal article" date="2012" name="Stand. Genomic Sci.">
        <title>Complete genome sequence of the moderately thermophilic mineral-sulfide-oxidizing firmicute Sulfobacillus acidophilus type strain (NAL(T)).</title>
        <authorList>
            <person name="Anderson I."/>
            <person name="Chertkov O."/>
            <person name="Chen A."/>
            <person name="Saunders E."/>
            <person name="Lapidus A."/>
            <person name="Nolan M."/>
            <person name="Lucas S."/>
            <person name="Hammon N."/>
            <person name="Deshpande S."/>
            <person name="Cheng J.F."/>
            <person name="Han C."/>
            <person name="Tapia R."/>
            <person name="Goodwin L.A."/>
            <person name="Pitluck S."/>
            <person name="Liolios K."/>
            <person name="Pagani I."/>
            <person name="Ivanova N."/>
            <person name="Mikhailova N."/>
            <person name="Pati A."/>
            <person name="Palaniappan K."/>
            <person name="Land M."/>
            <person name="Pan C."/>
            <person name="Rohde M."/>
            <person name="Pukall R."/>
            <person name="Goker M."/>
            <person name="Detter J.C."/>
            <person name="Woyke T."/>
            <person name="Bristow J."/>
            <person name="Eisen J.A."/>
            <person name="Markowitz V."/>
            <person name="Hugenholtz P."/>
            <person name="Kyrpides N.C."/>
            <person name="Klenk H.P."/>
            <person name="Mavromatis K."/>
        </authorList>
    </citation>
    <scope>NUCLEOTIDE SEQUENCE [LARGE SCALE GENOMIC DNA]</scope>
    <source>
        <strain evidence="5">ATCC 700253 / DSM 10332 / NAL</strain>
    </source>
</reference>
<keyword evidence="2" id="KW-0560">Oxidoreductase</keyword>
<dbReference type="KEGG" id="sap:Sulac_0406"/>
<feature type="domain" description="Flavin reductase like" evidence="3">
    <location>
        <begin position="10"/>
        <end position="158"/>
    </location>
</feature>
<comment type="similarity">
    <text evidence="1">Belongs to the non-flavoprotein flavin reductase family.</text>
</comment>
<evidence type="ECO:0000313" key="5">
    <source>
        <dbReference type="Proteomes" id="UP000005439"/>
    </source>
</evidence>
<dbReference type="Proteomes" id="UP000005439">
    <property type="component" value="Chromosome"/>
</dbReference>
<evidence type="ECO:0000256" key="2">
    <source>
        <dbReference type="ARBA" id="ARBA00023002"/>
    </source>
</evidence>
<accession>G8TY63</accession>
<evidence type="ECO:0000313" key="4">
    <source>
        <dbReference type="EMBL" id="AEW03970.1"/>
    </source>
</evidence>
<evidence type="ECO:0000256" key="1">
    <source>
        <dbReference type="ARBA" id="ARBA00008898"/>
    </source>
</evidence>
<dbReference type="AlphaFoldDB" id="G8TY63"/>
<organism evidence="4 5">
    <name type="scientific">Sulfobacillus acidophilus (strain ATCC 700253 / DSM 10332 / NAL)</name>
    <dbReference type="NCBI Taxonomy" id="679936"/>
    <lineage>
        <taxon>Bacteria</taxon>
        <taxon>Bacillati</taxon>
        <taxon>Bacillota</taxon>
        <taxon>Clostridia</taxon>
        <taxon>Eubacteriales</taxon>
        <taxon>Clostridiales Family XVII. Incertae Sedis</taxon>
        <taxon>Sulfobacillus</taxon>
    </lineage>
</organism>
<dbReference type="PATRIC" id="fig|679936.5.peg.410"/>
<dbReference type="InterPro" id="IPR050268">
    <property type="entry name" value="NADH-dep_flavin_reductase"/>
</dbReference>
<dbReference type="GO" id="GO:0010181">
    <property type="term" value="F:FMN binding"/>
    <property type="evidence" value="ECO:0007669"/>
    <property type="project" value="InterPro"/>
</dbReference>
<dbReference type="SMART" id="SM00903">
    <property type="entry name" value="Flavin_Reduct"/>
    <property type="match status" value="1"/>
</dbReference>
<dbReference type="STRING" id="679936.Sulac_0406"/>
<evidence type="ECO:0000259" key="3">
    <source>
        <dbReference type="SMART" id="SM00903"/>
    </source>
</evidence>
<sequence length="160" mass="17587">MDQAVKKKALRLFTYGLYVQTARHEGELAAGTVNWVSQASFNPPLVMVAVKADSHLHTVIERSGRFALNVLSAEQQSIAQDFFRPTQVSGQTLNGHPFEEGPATGAPLLTELPAWVECQVTDTVKRGDHTVFVAEVIEAGVRDEEAKALDMWNTGWFYAG</sequence>
<protein>
    <submittedName>
        <fullName evidence="4">Flavin reductase domain protein FMN-binding protein</fullName>
    </submittedName>
</protein>